<dbReference type="Gene3D" id="3.20.20.20">
    <property type="entry name" value="Dihydropteroate synthase-like"/>
    <property type="match status" value="1"/>
</dbReference>
<gene>
    <name evidence="7 10" type="primary">ispG</name>
    <name evidence="10" type="ORF">NSCAC_0665</name>
</gene>
<dbReference type="GO" id="GO:0051539">
    <property type="term" value="F:4 iron, 4 sulfur cluster binding"/>
    <property type="evidence" value="ECO:0007669"/>
    <property type="project" value="UniProtKB-UniRule"/>
</dbReference>
<protein>
    <recommendedName>
        <fullName evidence="7">4-hydroxy-3-methylbut-2-en-1-yl diphosphate synthase (flavodoxin)</fullName>
        <ecNumber evidence="7">1.17.7.3</ecNumber>
    </recommendedName>
    <alternativeName>
        <fullName evidence="7">1-hydroxy-2-methyl-2-(E)-butenyl 4-diphosphate synthase</fullName>
    </alternativeName>
</protein>
<dbReference type="Pfam" id="PF04551">
    <property type="entry name" value="GcpE"/>
    <property type="match status" value="1"/>
</dbReference>
<dbReference type="PANTHER" id="PTHR30454">
    <property type="entry name" value="4-HYDROXY-3-METHYLBUT-2-EN-1-YL DIPHOSPHATE SYNTHASE"/>
    <property type="match status" value="1"/>
</dbReference>
<feature type="domain" description="IspG C-terminal" evidence="9">
    <location>
        <begin position="282"/>
        <end position="370"/>
    </location>
</feature>
<keyword evidence="4 7" id="KW-0408">Iron</keyword>
<comment type="pathway">
    <text evidence="7">Isoprenoid biosynthesis; isopentenyl diphosphate biosynthesis via DXP pathway; isopentenyl diphosphate from 1-deoxy-D-xylulose 5-phosphate: step 5/6.</text>
</comment>
<name>A0A7G1Q931_9GAMM</name>
<comment type="similarity">
    <text evidence="7">Belongs to the IspG family.</text>
</comment>
<sequence>MKLPRNPTRAVVIGSITIGDGNPIAVQSMCATHTQNIEATTKQVSNLVAAGADIIRIAADTKKDVEALAEIRSQTEANLSVDLQENYRLAKDVAPHVDKIRYNPGHLYHHEKNKPWQDKVKFLVDVAGENNCAIRIGVNGGSVDPNKAAEFPEGDSISPMLASAFDHCTFLDGLGFTRYCVSLKDSDPSKVIELNKRFADERPDIPLHLGVTEAGMPPDGIIKTRIAFEQLISRGIGDTVRVSLTLPFDRKGEEIEAGRKIIADIAAGRVRSVVDYGLKSLNIISCPSCSRVENEAFIELAQEVKAMTEYAADYAVTIAVMGCRVNGPGETDDADLGLWCGPKAVNLKKGTETLGSFRYTEILPRLKQELDLIIAKKTKSPV</sequence>
<feature type="binding site" evidence="7">
    <location>
        <position position="323"/>
    </location>
    <ligand>
        <name>[4Fe-4S] cluster</name>
        <dbReference type="ChEBI" id="CHEBI:49883"/>
    </ligand>
</feature>
<feature type="binding site" evidence="7">
    <location>
        <position position="330"/>
    </location>
    <ligand>
        <name>[4Fe-4S] cluster</name>
        <dbReference type="ChEBI" id="CHEBI:49883"/>
    </ligand>
</feature>
<dbReference type="InterPro" id="IPR004588">
    <property type="entry name" value="IspG_bac-typ"/>
</dbReference>
<dbReference type="GO" id="GO:0019288">
    <property type="term" value="P:isopentenyl diphosphate biosynthetic process, methylerythritol 4-phosphate pathway"/>
    <property type="evidence" value="ECO:0007669"/>
    <property type="project" value="UniProtKB-UniRule"/>
</dbReference>
<dbReference type="InterPro" id="IPR058579">
    <property type="entry name" value="IspG_C"/>
</dbReference>
<dbReference type="GO" id="GO:0141197">
    <property type="term" value="F:4-hydroxy-3-methylbut-2-enyl-diphosphate synthase activity (flavodoxin)"/>
    <property type="evidence" value="ECO:0007669"/>
    <property type="project" value="UniProtKB-EC"/>
</dbReference>
<keyword evidence="6 7" id="KW-0414">Isoprene biosynthesis</keyword>
<dbReference type="EC" id="1.17.7.3" evidence="7"/>
<evidence type="ECO:0000259" key="9">
    <source>
        <dbReference type="Pfam" id="PF26540"/>
    </source>
</evidence>
<dbReference type="Pfam" id="PF26540">
    <property type="entry name" value="GcpE_C"/>
    <property type="match status" value="1"/>
</dbReference>
<dbReference type="InterPro" id="IPR045854">
    <property type="entry name" value="NO2/SO3_Rdtase_4Fe4S_sf"/>
</dbReference>
<comment type="catalytic activity">
    <reaction evidence="7">
        <text>(2E)-4-hydroxy-3-methylbut-2-enyl diphosphate + oxidized [flavodoxin] + H2O + 2 H(+) = 2-C-methyl-D-erythritol 2,4-cyclic diphosphate + reduced [flavodoxin]</text>
        <dbReference type="Rhea" id="RHEA:43604"/>
        <dbReference type="Rhea" id="RHEA-COMP:10622"/>
        <dbReference type="Rhea" id="RHEA-COMP:10623"/>
        <dbReference type="ChEBI" id="CHEBI:15377"/>
        <dbReference type="ChEBI" id="CHEBI:15378"/>
        <dbReference type="ChEBI" id="CHEBI:57618"/>
        <dbReference type="ChEBI" id="CHEBI:58210"/>
        <dbReference type="ChEBI" id="CHEBI:58483"/>
        <dbReference type="ChEBI" id="CHEBI:128753"/>
        <dbReference type="EC" id="1.17.7.3"/>
    </reaction>
</comment>
<evidence type="ECO:0000313" key="11">
    <source>
        <dbReference type="Proteomes" id="UP000516072"/>
    </source>
</evidence>
<dbReference type="RefSeq" id="WP_197744997.1">
    <property type="nucleotide sequence ID" value="NZ_LR778175.1"/>
</dbReference>
<dbReference type="EMBL" id="LR778175">
    <property type="protein sequence ID" value="CAB1275436.1"/>
    <property type="molecule type" value="Genomic_DNA"/>
</dbReference>
<evidence type="ECO:0000259" key="8">
    <source>
        <dbReference type="Pfam" id="PF04551"/>
    </source>
</evidence>
<evidence type="ECO:0000256" key="7">
    <source>
        <dbReference type="HAMAP-Rule" id="MF_00159"/>
    </source>
</evidence>
<evidence type="ECO:0000256" key="6">
    <source>
        <dbReference type="ARBA" id="ARBA00023229"/>
    </source>
</evidence>
<keyword evidence="5 7" id="KW-0411">Iron-sulfur</keyword>
<dbReference type="Proteomes" id="UP000516072">
    <property type="component" value="Chromosome"/>
</dbReference>
<proteinExistence type="inferred from homology"/>
<evidence type="ECO:0000256" key="2">
    <source>
        <dbReference type="ARBA" id="ARBA00022723"/>
    </source>
</evidence>
<evidence type="ECO:0000256" key="5">
    <source>
        <dbReference type="ARBA" id="ARBA00023014"/>
    </source>
</evidence>
<dbReference type="Gene3D" id="3.30.413.10">
    <property type="entry name" value="Sulfite Reductase Hemoprotein, domain 1"/>
    <property type="match status" value="1"/>
</dbReference>
<keyword evidence="11" id="KW-1185">Reference proteome</keyword>
<feature type="binding site" evidence="7">
    <location>
        <position position="286"/>
    </location>
    <ligand>
        <name>[4Fe-4S] cluster</name>
        <dbReference type="ChEBI" id="CHEBI:49883"/>
    </ligand>
</feature>
<feature type="domain" description="IspG TIM-barrel" evidence="8">
    <location>
        <begin position="8"/>
        <end position="247"/>
    </location>
</feature>
<dbReference type="HAMAP" id="MF_00159">
    <property type="entry name" value="IspG"/>
    <property type="match status" value="1"/>
</dbReference>
<organism evidence="10 11">
    <name type="scientific">Candidatus Nitrosacidococcus tergens</name>
    <dbReference type="NCBI Taxonomy" id="553981"/>
    <lineage>
        <taxon>Bacteria</taxon>
        <taxon>Pseudomonadati</taxon>
        <taxon>Pseudomonadota</taxon>
        <taxon>Gammaproteobacteria</taxon>
        <taxon>Chromatiales</taxon>
        <taxon>Chromatiaceae</taxon>
        <taxon>Candidatus Nitrosacidococcus</taxon>
    </lineage>
</organism>
<feature type="binding site" evidence="7">
    <location>
        <position position="289"/>
    </location>
    <ligand>
        <name>[4Fe-4S] cluster</name>
        <dbReference type="ChEBI" id="CHEBI:49883"/>
    </ligand>
</feature>
<comment type="function">
    <text evidence="7">Converts 2C-methyl-D-erythritol 2,4-cyclodiphosphate (ME-2,4cPP) into 1-hydroxy-2-methyl-2-(E)-butenyl 4-diphosphate.</text>
</comment>
<keyword evidence="2 7" id="KW-0479">Metal-binding</keyword>
<evidence type="ECO:0000256" key="1">
    <source>
        <dbReference type="ARBA" id="ARBA00022485"/>
    </source>
</evidence>
<dbReference type="GO" id="GO:0046429">
    <property type="term" value="F:4-hydroxy-3-methylbut-2-en-1-yl diphosphate synthase activity (ferredoxin)"/>
    <property type="evidence" value="ECO:0007669"/>
    <property type="project" value="UniProtKB-UniRule"/>
</dbReference>
<dbReference type="KEGG" id="ntg:NSCAC_0665"/>
<comment type="cofactor">
    <cofactor evidence="7">
        <name>[4Fe-4S] cluster</name>
        <dbReference type="ChEBI" id="CHEBI:49883"/>
    </cofactor>
    <text evidence="7">Binds 1 [4Fe-4S] cluster.</text>
</comment>
<dbReference type="GO" id="GO:0016114">
    <property type="term" value="P:terpenoid biosynthetic process"/>
    <property type="evidence" value="ECO:0007669"/>
    <property type="project" value="InterPro"/>
</dbReference>
<dbReference type="InterPro" id="IPR011005">
    <property type="entry name" value="Dihydropteroate_synth-like_sf"/>
</dbReference>
<evidence type="ECO:0000256" key="4">
    <source>
        <dbReference type="ARBA" id="ARBA00023004"/>
    </source>
</evidence>
<dbReference type="UniPathway" id="UPA00056">
    <property type="reaction ID" value="UER00096"/>
</dbReference>
<dbReference type="PANTHER" id="PTHR30454:SF0">
    <property type="entry name" value="4-HYDROXY-3-METHYLBUT-2-EN-1-YL DIPHOSPHATE SYNTHASE (FERREDOXIN), CHLOROPLASTIC"/>
    <property type="match status" value="1"/>
</dbReference>
<accession>A0A7G1Q931</accession>
<dbReference type="GO" id="GO:0046872">
    <property type="term" value="F:metal ion binding"/>
    <property type="evidence" value="ECO:0007669"/>
    <property type="project" value="UniProtKB-KW"/>
</dbReference>
<reference evidence="10 11" key="1">
    <citation type="submission" date="2020-03" db="EMBL/GenBank/DDBJ databases">
        <authorList>
            <person name="Picone N."/>
        </authorList>
    </citation>
    <scope>NUCLEOTIDE SEQUENCE [LARGE SCALE GENOMIC DNA]</scope>
    <source>
        <strain evidence="10">NSCAC1</strain>
    </source>
</reference>
<evidence type="ECO:0000256" key="3">
    <source>
        <dbReference type="ARBA" id="ARBA00023002"/>
    </source>
</evidence>
<keyword evidence="1 7" id="KW-0004">4Fe-4S</keyword>
<keyword evidence="3 7" id="KW-0560">Oxidoreductase</keyword>
<dbReference type="AlphaFoldDB" id="A0A7G1Q931"/>
<evidence type="ECO:0000313" key="10">
    <source>
        <dbReference type="EMBL" id="CAB1275436.1"/>
    </source>
</evidence>
<dbReference type="InterPro" id="IPR058578">
    <property type="entry name" value="IspG_TIM"/>
</dbReference>